<dbReference type="InterPro" id="IPR052066">
    <property type="entry name" value="Glycosphingolipid_Hydrolases"/>
</dbReference>
<dbReference type="GO" id="GO:0004553">
    <property type="term" value="F:hydrolase activity, hydrolyzing O-glycosyl compounds"/>
    <property type="evidence" value="ECO:0007669"/>
    <property type="project" value="InterPro"/>
</dbReference>
<protein>
    <submittedName>
        <fullName evidence="7">Glycoside hydrolase family 5 protein</fullName>
    </submittedName>
</protein>
<evidence type="ECO:0000256" key="3">
    <source>
        <dbReference type="ARBA" id="ARBA00023295"/>
    </source>
</evidence>
<dbReference type="InterPro" id="IPR001547">
    <property type="entry name" value="Glyco_hydro_5"/>
</dbReference>
<dbReference type="Pfam" id="PF18564">
    <property type="entry name" value="Glyco_hydro_5_C"/>
    <property type="match status" value="1"/>
</dbReference>
<evidence type="ECO:0000256" key="4">
    <source>
        <dbReference type="RuleBase" id="RU361153"/>
    </source>
</evidence>
<dbReference type="SUPFAM" id="SSF51445">
    <property type="entry name" value="(Trans)glycosidases"/>
    <property type="match status" value="1"/>
</dbReference>
<feature type="domain" description="Glycoside hydrolase family 5" evidence="5">
    <location>
        <begin position="106"/>
        <end position="401"/>
    </location>
</feature>
<dbReference type="InterPro" id="IPR013780">
    <property type="entry name" value="Glyco_hydro_b"/>
</dbReference>
<dbReference type="Gene3D" id="2.60.40.1180">
    <property type="entry name" value="Golgi alpha-mannosidase II"/>
    <property type="match status" value="1"/>
</dbReference>
<evidence type="ECO:0000259" key="6">
    <source>
        <dbReference type="Pfam" id="PF18564"/>
    </source>
</evidence>
<keyword evidence="8" id="KW-1185">Reference proteome</keyword>
<sequence length="521" mass="57376">MTRAVRSPQLPSAHATAEEADSGMRVQRWLAACAVGVSAALLTPTPVEAAQAPTPPQAHVPPRPVSDVLGHSGRWITDSQGRRVILHGFNMVAKAAPYDPSKLGFGEEDAKFLAAHGFNAVRIGIVMTGLQPRPGVFNESYLSSLKATIDMLGRYGIRSLIVFPQDLLNTRFRGTGYPDWMIRTDGIPPEFINFDMFTNLLFNPALQRANDNFWNNAPVHGKGLQEWYTDAWVHVAKKFRNNPAVLGYDLWNEPWPGSAWPTCAPPFGCKDFDSKKLAPFFTKMIRAIHAVDPKHLTFYEPNLLATFGPPIHLGKPGDKQSGLSFHTYCPDISGEPIPDWMYAVCHTIQTAVFHQAMAQSKRTGDALILTEFGATPNPQELSHVVRVADSYQLPWMEWTYCRCKDPTEAGITEGLVYDLTKPRSGANINTAALNALDEPYPQAIAGTPQSYGFNPQTRTFTLTYKPQGRANTIVYTSPRNYPGGYRTTVTGADILSVPNSPILTLRAKRGATSVKLTLTPP</sequence>
<dbReference type="InterPro" id="IPR041036">
    <property type="entry name" value="GH5_C"/>
</dbReference>
<dbReference type="Pfam" id="PF00150">
    <property type="entry name" value="Cellulase"/>
    <property type="match status" value="1"/>
</dbReference>
<dbReference type="InterPro" id="IPR017853">
    <property type="entry name" value="GH"/>
</dbReference>
<dbReference type="PANTHER" id="PTHR31308:SF3">
    <property type="entry name" value="ENDOGLYCOCERAMIDASE"/>
    <property type="match status" value="1"/>
</dbReference>
<evidence type="ECO:0000313" key="8">
    <source>
        <dbReference type="Proteomes" id="UP000468735"/>
    </source>
</evidence>
<name>A0A6H9YW07_9ACTN</name>
<organism evidence="7 8">
    <name type="scientific">Actinomadura rudentiformis</name>
    <dbReference type="NCBI Taxonomy" id="359158"/>
    <lineage>
        <taxon>Bacteria</taxon>
        <taxon>Bacillati</taxon>
        <taxon>Actinomycetota</taxon>
        <taxon>Actinomycetes</taxon>
        <taxon>Streptosporangiales</taxon>
        <taxon>Thermomonosporaceae</taxon>
        <taxon>Actinomadura</taxon>
    </lineage>
</organism>
<dbReference type="AlphaFoldDB" id="A0A6H9YW07"/>
<dbReference type="Gene3D" id="3.20.20.80">
    <property type="entry name" value="Glycosidases"/>
    <property type="match status" value="1"/>
</dbReference>
<evidence type="ECO:0000256" key="1">
    <source>
        <dbReference type="ARBA" id="ARBA00005641"/>
    </source>
</evidence>
<dbReference type="GO" id="GO:1901136">
    <property type="term" value="P:carbohydrate derivative catabolic process"/>
    <property type="evidence" value="ECO:0007669"/>
    <property type="project" value="UniProtKB-ARBA"/>
</dbReference>
<evidence type="ECO:0000259" key="5">
    <source>
        <dbReference type="Pfam" id="PF00150"/>
    </source>
</evidence>
<gene>
    <name evidence="7" type="ORF">F8566_23810</name>
</gene>
<keyword evidence="2 4" id="KW-0378">Hydrolase</keyword>
<dbReference type="GO" id="GO:0016042">
    <property type="term" value="P:lipid catabolic process"/>
    <property type="evidence" value="ECO:0007669"/>
    <property type="project" value="UniProtKB-ARBA"/>
</dbReference>
<evidence type="ECO:0000313" key="7">
    <source>
        <dbReference type="EMBL" id="KAB2346483.1"/>
    </source>
</evidence>
<dbReference type="PANTHER" id="PTHR31308">
    <property type="match status" value="1"/>
</dbReference>
<dbReference type="EMBL" id="WBMT01000011">
    <property type="protein sequence ID" value="KAB2346483.1"/>
    <property type="molecule type" value="Genomic_DNA"/>
</dbReference>
<evidence type="ECO:0000256" key="2">
    <source>
        <dbReference type="ARBA" id="ARBA00022801"/>
    </source>
</evidence>
<comment type="caution">
    <text evidence="7">The sequence shown here is derived from an EMBL/GenBank/DDBJ whole genome shotgun (WGS) entry which is preliminary data.</text>
</comment>
<dbReference type="GO" id="GO:0000272">
    <property type="term" value="P:polysaccharide catabolic process"/>
    <property type="evidence" value="ECO:0007669"/>
    <property type="project" value="InterPro"/>
</dbReference>
<reference evidence="7 8" key="1">
    <citation type="submission" date="2019-09" db="EMBL/GenBank/DDBJ databases">
        <title>Actinomadura physcomitrii sp. nov., a novel actinomycete isolated from moss [Physcomitrium sphaericum (Ludw) Fuernr].</title>
        <authorList>
            <person name="Zhuang X."/>
            <person name="Liu C."/>
        </authorList>
    </citation>
    <scope>NUCLEOTIDE SEQUENCE [LARGE SCALE GENOMIC DNA]</scope>
    <source>
        <strain evidence="7 8">HMC1</strain>
    </source>
</reference>
<keyword evidence="3 4" id="KW-0326">Glycosidase</keyword>
<dbReference type="OrthoDB" id="4771662at2"/>
<proteinExistence type="inferred from homology"/>
<comment type="similarity">
    <text evidence="1 4">Belongs to the glycosyl hydrolase 5 (cellulase A) family.</text>
</comment>
<feature type="domain" description="Glycoside hydrolase family 5 C-terminal" evidence="6">
    <location>
        <begin position="439"/>
        <end position="511"/>
    </location>
</feature>
<accession>A0A6H9YW07</accession>
<dbReference type="Proteomes" id="UP000468735">
    <property type="component" value="Unassembled WGS sequence"/>
</dbReference>